<keyword evidence="7" id="KW-1185">Reference proteome</keyword>
<dbReference type="PROSITE" id="PS50177">
    <property type="entry name" value="NTF2_DOMAIN"/>
    <property type="match status" value="1"/>
</dbReference>
<dbReference type="InterPro" id="IPR035979">
    <property type="entry name" value="RBD_domain_sf"/>
</dbReference>
<protein>
    <submittedName>
        <fullName evidence="6">G3BP-like protein</fullName>
    </submittedName>
</protein>
<dbReference type="OrthoDB" id="339151at2759"/>
<gene>
    <name evidence="6" type="ORF">CEY00_Acc19367</name>
</gene>
<accession>A0A2R6QD81</accession>
<evidence type="ECO:0000259" key="4">
    <source>
        <dbReference type="PROSITE" id="PS50102"/>
    </source>
</evidence>
<dbReference type="FunFam" id="3.10.450.50:FF:000003">
    <property type="entry name" value="Nuclear transport factor 2 family protein"/>
    <property type="match status" value="1"/>
</dbReference>
<feature type="domain" description="RRM" evidence="4">
    <location>
        <begin position="313"/>
        <end position="382"/>
    </location>
</feature>
<dbReference type="Gene3D" id="3.10.450.50">
    <property type="match status" value="1"/>
</dbReference>
<dbReference type="InterPro" id="IPR002075">
    <property type="entry name" value="NTF2_dom"/>
</dbReference>
<evidence type="ECO:0000256" key="2">
    <source>
        <dbReference type="PROSITE-ProRule" id="PRU00176"/>
    </source>
</evidence>
<dbReference type="OMA" id="HYRSSYY"/>
<evidence type="ECO:0000313" key="7">
    <source>
        <dbReference type="Proteomes" id="UP000241394"/>
    </source>
</evidence>
<comment type="caution">
    <text evidence="6">The sequence shown here is derived from an EMBL/GenBank/DDBJ whole genome shotgun (WGS) entry which is preliminary data.</text>
</comment>
<name>A0A2R6QD81_ACTCC</name>
<evidence type="ECO:0000256" key="1">
    <source>
        <dbReference type="ARBA" id="ARBA00022884"/>
    </source>
</evidence>
<dbReference type="CDD" id="cd00780">
    <property type="entry name" value="NTF2"/>
    <property type="match status" value="1"/>
</dbReference>
<dbReference type="PANTHER" id="PTHR10693">
    <property type="entry name" value="RAS GTPASE-ACTIVATING PROTEIN-BINDING PROTEIN"/>
    <property type="match status" value="1"/>
</dbReference>
<organism evidence="6 7">
    <name type="scientific">Actinidia chinensis var. chinensis</name>
    <name type="common">Chinese soft-hair kiwi</name>
    <dbReference type="NCBI Taxonomy" id="1590841"/>
    <lineage>
        <taxon>Eukaryota</taxon>
        <taxon>Viridiplantae</taxon>
        <taxon>Streptophyta</taxon>
        <taxon>Embryophyta</taxon>
        <taxon>Tracheophyta</taxon>
        <taxon>Spermatophyta</taxon>
        <taxon>Magnoliopsida</taxon>
        <taxon>eudicotyledons</taxon>
        <taxon>Gunneridae</taxon>
        <taxon>Pentapetalae</taxon>
        <taxon>asterids</taxon>
        <taxon>Ericales</taxon>
        <taxon>Actinidiaceae</taxon>
        <taxon>Actinidia</taxon>
    </lineage>
</organism>
<sequence>MAMEEANSSLDHSAQFVGNAFVMQYYHVLVNYPHMAHKFYNESSTLSWPKTDHETTPVTTIKSIKEKIQSLDYKGCKAEITTLDAQYSHDKNGVIVLVTGFFIRKDKVKRKFTQTFYLARQTQGYYVANDIFRFLELIETSTSLIINDIATENVPNSPLTSDKETSRASNQPMQNNISSTDEVTSNGREKRSWVVKDMVIREPRNSNETNGHIVAKQDSTVQKDTKNISYETNGHRVAKKDSNVRNNTKKISYASMVLKESTKTSIDQQCTPNIVIVAPSRSNQEDCASAALKQLTPRGNNAAQTINTHKRVKAIFVGNLPLNASVEQVEKIFKTFGSIKKNGVQIRRRKDGFCYGFVEFKLSISAHKVIEARNIEIGLKSAYIAEKRDTNPGSDNRRFYNGNYNSRKNFIGSRGYGRY</sequence>
<dbReference type="InterPro" id="IPR032710">
    <property type="entry name" value="NTF2-like_dom_sf"/>
</dbReference>
<dbReference type="PANTHER" id="PTHR10693:SF20">
    <property type="entry name" value="AT27578P"/>
    <property type="match status" value="1"/>
</dbReference>
<dbReference type="CDD" id="cd00590">
    <property type="entry name" value="RRM_SF"/>
    <property type="match status" value="1"/>
</dbReference>
<dbReference type="STRING" id="1590841.A0A2R6QD81"/>
<dbReference type="GO" id="GO:0003729">
    <property type="term" value="F:mRNA binding"/>
    <property type="evidence" value="ECO:0007669"/>
    <property type="project" value="TreeGrafter"/>
</dbReference>
<dbReference type="GO" id="GO:0005829">
    <property type="term" value="C:cytosol"/>
    <property type="evidence" value="ECO:0007669"/>
    <property type="project" value="TreeGrafter"/>
</dbReference>
<evidence type="ECO:0000259" key="5">
    <source>
        <dbReference type="PROSITE" id="PS50177"/>
    </source>
</evidence>
<keyword evidence="1 2" id="KW-0694">RNA-binding</keyword>
<feature type="region of interest" description="Disordered" evidence="3">
    <location>
        <begin position="153"/>
        <end position="189"/>
    </location>
</feature>
<dbReference type="Gramene" id="PSS06094">
    <property type="protein sequence ID" value="PSS06094"/>
    <property type="gene ID" value="CEY00_Acc19367"/>
</dbReference>
<evidence type="ECO:0000256" key="3">
    <source>
        <dbReference type="SAM" id="MobiDB-lite"/>
    </source>
</evidence>
<dbReference type="GO" id="GO:1990904">
    <property type="term" value="C:ribonucleoprotein complex"/>
    <property type="evidence" value="ECO:0007669"/>
    <property type="project" value="TreeGrafter"/>
</dbReference>
<dbReference type="InterPro" id="IPR018222">
    <property type="entry name" value="Nuclear_transport_factor_2_euk"/>
</dbReference>
<dbReference type="PROSITE" id="PS50102">
    <property type="entry name" value="RRM"/>
    <property type="match status" value="1"/>
</dbReference>
<dbReference type="EMBL" id="NKQK01000017">
    <property type="protein sequence ID" value="PSS06094.1"/>
    <property type="molecule type" value="Genomic_DNA"/>
</dbReference>
<proteinExistence type="predicted"/>
<dbReference type="Pfam" id="PF02136">
    <property type="entry name" value="NTF2"/>
    <property type="match status" value="1"/>
</dbReference>
<dbReference type="InParanoid" id="A0A2R6QD81"/>
<dbReference type="AlphaFoldDB" id="A0A2R6QD81"/>
<dbReference type="Gene3D" id="3.30.70.330">
    <property type="match status" value="1"/>
</dbReference>
<dbReference type="Pfam" id="PF00076">
    <property type="entry name" value="RRM_1"/>
    <property type="match status" value="1"/>
</dbReference>
<reference evidence="7" key="2">
    <citation type="journal article" date="2018" name="BMC Genomics">
        <title>A manually annotated Actinidia chinensis var. chinensis (kiwifruit) genome highlights the challenges associated with draft genomes and gene prediction in plants.</title>
        <authorList>
            <person name="Pilkington S.M."/>
            <person name="Crowhurst R."/>
            <person name="Hilario E."/>
            <person name="Nardozza S."/>
            <person name="Fraser L."/>
            <person name="Peng Y."/>
            <person name="Gunaseelan K."/>
            <person name="Simpson R."/>
            <person name="Tahir J."/>
            <person name="Deroles S.C."/>
            <person name="Templeton K."/>
            <person name="Luo Z."/>
            <person name="Davy M."/>
            <person name="Cheng C."/>
            <person name="McNeilage M."/>
            <person name="Scaglione D."/>
            <person name="Liu Y."/>
            <person name="Zhang Q."/>
            <person name="Datson P."/>
            <person name="De Silva N."/>
            <person name="Gardiner S.E."/>
            <person name="Bassett H."/>
            <person name="Chagne D."/>
            <person name="McCallum J."/>
            <person name="Dzierzon H."/>
            <person name="Deng C."/>
            <person name="Wang Y.Y."/>
            <person name="Barron L."/>
            <person name="Manako K."/>
            <person name="Bowen J."/>
            <person name="Foster T.M."/>
            <person name="Erridge Z.A."/>
            <person name="Tiffin H."/>
            <person name="Waite C.N."/>
            <person name="Davies K.M."/>
            <person name="Grierson E.P."/>
            <person name="Laing W.A."/>
            <person name="Kirk R."/>
            <person name="Chen X."/>
            <person name="Wood M."/>
            <person name="Montefiori M."/>
            <person name="Brummell D.A."/>
            <person name="Schwinn K.E."/>
            <person name="Catanach A."/>
            <person name="Fullerton C."/>
            <person name="Li D."/>
            <person name="Meiyalaghan S."/>
            <person name="Nieuwenhuizen N."/>
            <person name="Read N."/>
            <person name="Prakash R."/>
            <person name="Hunter D."/>
            <person name="Zhang H."/>
            <person name="McKenzie M."/>
            <person name="Knabel M."/>
            <person name="Harris A."/>
            <person name="Allan A.C."/>
            <person name="Gleave A."/>
            <person name="Chen A."/>
            <person name="Janssen B.J."/>
            <person name="Plunkett B."/>
            <person name="Ampomah-Dwamena C."/>
            <person name="Voogd C."/>
            <person name="Leif D."/>
            <person name="Lafferty D."/>
            <person name="Souleyre E.J.F."/>
            <person name="Varkonyi-Gasic E."/>
            <person name="Gambi F."/>
            <person name="Hanley J."/>
            <person name="Yao J.L."/>
            <person name="Cheung J."/>
            <person name="David K.M."/>
            <person name="Warren B."/>
            <person name="Marsh K."/>
            <person name="Snowden K.C."/>
            <person name="Lin-Wang K."/>
            <person name="Brian L."/>
            <person name="Martinez-Sanchez M."/>
            <person name="Wang M."/>
            <person name="Ileperuma N."/>
            <person name="Macnee N."/>
            <person name="Campin R."/>
            <person name="McAtee P."/>
            <person name="Drummond R.S.M."/>
            <person name="Espley R.V."/>
            <person name="Ireland H.S."/>
            <person name="Wu R."/>
            <person name="Atkinson R.G."/>
            <person name="Karunairetnam S."/>
            <person name="Bulley S."/>
            <person name="Chunkath S."/>
            <person name="Hanley Z."/>
            <person name="Storey R."/>
            <person name="Thrimawithana A.H."/>
            <person name="Thomson S."/>
            <person name="David C."/>
            <person name="Testolin R."/>
            <person name="Huang H."/>
            <person name="Hellens R.P."/>
            <person name="Schaffer R.J."/>
        </authorList>
    </citation>
    <scope>NUCLEOTIDE SEQUENCE [LARGE SCALE GENOMIC DNA]</scope>
    <source>
        <strain evidence="7">cv. Red5</strain>
    </source>
</reference>
<dbReference type="SMART" id="SM00360">
    <property type="entry name" value="RRM"/>
    <property type="match status" value="1"/>
</dbReference>
<dbReference type="SUPFAM" id="SSF54427">
    <property type="entry name" value="NTF2-like"/>
    <property type="match status" value="1"/>
</dbReference>
<feature type="domain" description="NTF2" evidence="5">
    <location>
        <begin position="17"/>
        <end position="134"/>
    </location>
</feature>
<feature type="compositionally biased region" description="Polar residues" evidence="3">
    <location>
        <begin position="167"/>
        <end position="186"/>
    </location>
</feature>
<evidence type="ECO:0000313" key="6">
    <source>
        <dbReference type="EMBL" id="PSS06094.1"/>
    </source>
</evidence>
<dbReference type="SUPFAM" id="SSF54928">
    <property type="entry name" value="RNA-binding domain, RBD"/>
    <property type="match status" value="1"/>
</dbReference>
<reference evidence="6 7" key="1">
    <citation type="submission" date="2017-07" db="EMBL/GenBank/DDBJ databases">
        <title>An improved, manually edited Actinidia chinensis var. chinensis (kiwifruit) genome highlights the challenges associated with draft genomes and gene prediction in plants.</title>
        <authorList>
            <person name="Pilkington S."/>
            <person name="Crowhurst R."/>
            <person name="Hilario E."/>
            <person name="Nardozza S."/>
            <person name="Fraser L."/>
            <person name="Peng Y."/>
            <person name="Gunaseelan K."/>
            <person name="Simpson R."/>
            <person name="Tahir J."/>
            <person name="Deroles S."/>
            <person name="Templeton K."/>
            <person name="Luo Z."/>
            <person name="Davy M."/>
            <person name="Cheng C."/>
            <person name="Mcneilage M."/>
            <person name="Scaglione D."/>
            <person name="Liu Y."/>
            <person name="Zhang Q."/>
            <person name="Datson P."/>
            <person name="De Silva N."/>
            <person name="Gardiner S."/>
            <person name="Bassett H."/>
            <person name="Chagne D."/>
            <person name="Mccallum J."/>
            <person name="Dzierzon H."/>
            <person name="Deng C."/>
            <person name="Wang Y.-Y."/>
            <person name="Barron N."/>
            <person name="Manako K."/>
            <person name="Bowen J."/>
            <person name="Foster T."/>
            <person name="Erridge Z."/>
            <person name="Tiffin H."/>
            <person name="Waite C."/>
            <person name="Davies K."/>
            <person name="Grierson E."/>
            <person name="Laing W."/>
            <person name="Kirk R."/>
            <person name="Chen X."/>
            <person name="Wood M."/>
            <person name="Montefiori M."/>
            <person name="Brummell D."/>
            <person name="Schwinn K."/>
            <person name="Catanach A."/>
            <person name="Fullerton C."/>
            <person name="Li D."/>
            <person name="Meiyalaghan S."/>
            <person name="Nieuwenhuizen N."/>
            <person name="Read N."/>
            <person name="Prakash R."/>
            <person name="Hunter D."/>
            <person name="Zhang H."/>
            <person name="Mckenzie M."/>
            <person name="Knabel M."/>
            <person name="Harris A."/>
            <person name="Allan A."/>
            <person name="Chen A."/>
            <person name="Janssen B."/>
            <person name="Plunkett B."/>
            <person name="Dwamena C."/>
            <person name="Voogd C."/>
            <person name="Leif D."/>
            <person name="Lafferty D."/>
            <person name="Souleyre E."/>
            <person name="Varkonyi-Gasic E."/>
            <person name="Gambi F."/>
            <person name="Hanley J."/>
            <person name="Yao J.-L."/>
            <person name="Cheung J."/>
            <person name="David K."/>
            <person name="Warren B."/>
            <person name="Marsh K."/>
            <person name="Snowden K."/>
            <person name="Lin-Wang K."/>
            <person name="Brian L."/>
            <person name="Martinez-Sanchez M."/>
            <person name="Wang M."/>
            <person name="Ileperuma N."/>
            <person name="Macnee N."/>
            <person name="Campin R."/>
            <person name="Mcatee P."/>
            <person name="Drummond R."/>
            <person name="Espley R."/>
            <person name="Ireland H."/>
            <person name="Wu R."/>
            <person name="Atkinson R."/>
            <person name="Karunairetnam S."/>
            <person name="Bulley S."/>
            <person name="Chunkath S."/>
            <person name="Hanley Z."/>
            <person name="Storey R."/>
            <person name="Thrimawithana A."/>
            <person name="Thomson S."/>
            <person name="David C."/>
            <person name="Testolin R."/>
        </authorList>
    </citation>
    <scope>NUCLEOTIDE SEQUENCE [LARGE SCALE GENOMIC DNA]</scope>
    <source>
        <strain evidence="7">cv. Red5</strain>
        <tissue evidence="6">Young leaf</tissue>
    </source>
</reference>
<dbReference type="Proteomes" id="UP000241394">
    <property type="component" value="Chromosome LG17"/>
</dbReference>
<dbReference type="InterPro" id="IPR039539">
    <property type="entry name" value="Ras_GTPase_bind_prot"/>
</dbReference>
<dbReference type="InterPro" id="IPR012677">
    <property type="entry name" value="Nucleotide-bd_a/b_plait_sf"/>
</dbReference>
<dbReference type="InterPro" id="IPR000504">
    <property type="entry name" value="RRM_dom"/>
</dbReference>